<organism evidence="1 2">
    <name type="scientific">Pleurodeles waltl</name>
    <name type="common">Iberian ribbed newt</name>
    <dbReference type="NCBI Taxonomy" id="8319"/>
    <lineage>
        <taxon>Eukaryota</taxon>
        <taxon>Metazoa</taxon>
        <taxon>Chordata</taxon>
        <taxon>Craniata</taxon>
        <taxon>Vertebrata</taxon>
        <taxon>Euteleostomi</taxon>
        <taxon>Amphibia</taxon>
        <taxon>Batrachia</taxon>
        <taxon>Caudata</taxon>
        <taxon>Salamandroidea</taxon>
        <taxon>Salamandridae</taxon>
        <taxon>Pleurodelinae</taxon>
        <taxon>Pleurodeles</taxon>
    </lineage>
</organism>
<gene>
    <name evidence="1" type="ORF">NDU88_005713</name>
</gene>
<comment type="caution">
    <text evidence="1">The sequence shown here is derived from an EMBL/GenBank/DDBJ whole genome shotgun (WGS) entry which is preliminary data.</text>
</comment>
<dbReference type="EMBL" id="JANPWB010000007">
    <property type="protein sequence ID" value="KAJ1173888.1"/>
    <property type="molecule type" value="Genomic_DNA"/>
</dbReference>
<dbReference type="Proteomes" id="UP001066276">
    <property type="component" value="Chromosome 4_1"/>
</dbReference>
<keyword evidence="2" id="KW-1185">Reference proteome</keyword>
<evidence type="ECO:0000313" key="2">
    <source>
        <dbReference type="Proteomes" id="UP001066276"/>
    </source>
</evidence>
<accession>A0AAV7TDE7</accession>
<reference evidence="1" key="1">
    <citation type="journal article" date="2022" name="bioRxiv">
        <title>Sequencing and chromosome-scale assembly of the giantPleurodeles waltlgenome.</title>
        <authorList>
            <person name="Brown T."/>
            <person name="Elewa A."/>
            <person name="Iarovenko S."/>
            <person name="Subramanian E."/>
            <person name="Araus A.J."/>
            <person name="Petzold A."/>
            <person name="Susuki M."/>
            <person name="Suzuki K.-i.T."/>
            <person name="Hayashi T."/>
            <person name="Toyoda A."/>
            <person name="Oliveira C."/>
            <person name="Osipova E."/>
            <person name="Leigh N.D."/>
            <person name="Simon A."/>
            <person name="Yun M.H."/>
        </authorList>
    </citation>
    <scope>NUCLEOTIDE SEQUENCE</scope>
    <source>
        <strain evidence="1">20211129_DDA</strain>
        <tissue evidence="1">Liver</tissue>
    </source>
</reference>
<evidence type="ECO:0000313" key="1">
    <source>
        <dbReference type="EMBL" id="KAJ1173888.1"/>
    </source>
</evidence>
<dbReference type="AlphaFoldDB" id="A0AAV7TDE7"/>
<proteinExistence type="predicted"/>
<name>A0AAV7TDE7_PLEWA</name>
<sequence>MSARGVLVGIVGKAPLQPSAVDPENKEKSKYQRPGDYVRVGSSFGGCRRGGVLIGIVGMAQLQPSAVDPENKERGKY</sequence>
<protein>
    <submittedName>
        <fullName evidence="1">Uncharacterized protein</fullName>
    </submittedName>
</protein>